<reference evidence="15 16" key="1">
    <citation type="submission" date="2014-03" db="EMBL/GenBank/DDBJ databases">
        <title>Genome of Haematobacter massiliensis CCUG 47968.</title>
        <authorList>
            <person name="Wang D."/>
            <person name="Wang G."/>
        </authorList>
    </citation>
    <scope>NUCLEOTIDE SEQUENCE [LARGE SCALE GENOMIC DNA]</scope>
    <source>
        <strain evidence="15 16">CCUG 47968</strain>
    </source>
</reference>
<proteinExistence type="predicted"/>
<dbReference type="AlphaFoldDB" id="A0A086XW30"/>
<dbReference type="SUPFAM" id="SSF47384">
    <property type="entry name" value="Homodimeric domain of signal transducing histidine kinase"/>
    <property type="match status" value="1"/>
</dbReference>
<dbReference type="RefSeq" id="WP_035714201.1">
    <property type="nucleotide sequence ID" value="NZ_CAMIFG010000011.1"/>
</dbReference>
<evidence type="ECO:0000256" key="1">
    <source>
        <dbReference type="ARBA" id="ARBA00000085"/>
    </source>
</evidence>
<dbReference type="eggNOG" id="COG0642">
    <property type="taxonomic scope" value="Bacteria"/>
</dbReference>
<dbReference type="Pfam" id="PF00512">
    <property type="entry name" value="HisKA"/>
    <property type="match status" value="1"/>
</dbReference>
<dbReference type="CDD" id="cd06225">
    <property type="entry name" value="HAMP"/>
    <property type="match status" value="1"/>
</dbReference>
<dbReference type="PROSITE" id="PS50885">
    <property type="entry name" value="HAMP"/>
    <property type="match status" value="1"/>
</dbReference>
<accession>A0A086XW30</accession>
<evidence type="ECO:0000313" key="16">
    <source>
        <dbReference type="Proteomes" id="UP000028826"/>
    </source>
</evidence>
<evidence type="ECO:0000256" key="11">
    <source>
        <dbReference type="ARBA" id="ARBA00022840"/>
    </source>
</evidence>
<keyword evidence="5" id="KW-0997">Cell inner membrane</keyword>
<evidence type="ECO:0000256" key="13">
    <source>
        <dbReference type="ARBA" id="ARBA00023012"/>
    </source>
</evidence>
<dbReference type="Gene3D" id="3.30.565.10">
    <property type="entry name" value="Histidine kinase-like ATPase, C-terminal domain"/>
    <property type="match status" value="1"/>
</dbReference>
<keyword evidence="8" id="KW-0812">Transmembrane</keyword>
<comment type="subcellular location">
    <subcellularLocation>
        <location evidence="2">Cell inner membrane</location>
        <topology evidence="2">Multi-pass membrane protein</topology>
    </subcellularLocation>
</comment>
<name>A0A086XW30_9RHOB</name>
<dbReference type="InterPro" id="IPR004358">
    <property type="entry name" value="Sig_transdc_His_kin-like_C"/>
</dbReference>
<evidence type="ECO:0000256" key="8">
    <source>
        <dbReference type="ARBA" id="ARBA00022692"/>
    </source>
</evidence>
<dbReference type="InterPro" id="IPR036097">
    <property type="entry name" value="HisK_dim/P_sf"/>
</dbReference>
<organism evidence="15 16">
    <name type="scientific">Haematobacter massiliensis</name>
    <dbReference type="NCBI Taxonomy" id="195105"/>
    <lineage>
        <taxon>Bacteria</taxon>
        <taxon>Pseudomonadati</taxon>
        <taxon>Pseudomonadota</taxon>
        <taxon>Alphaproteobacteria</taxon>
        <taxon>Rhodobacterales</taxon>
        <taxon>Paracoccaceae</taxon>
        <taxon>Haematobacter</taxon>
    </lineage>
</organism>
<evidence type="ECO:0000256" key="5">
    <source>
        <dbReference type="ARBA" id="ARBA00022519"/>
    </source>
</evidence>
<protein>
    <recommendedName>
        <fullName evidence="3">histidine kinase</fullName>
        <ecNumber evidence="3">2.7.13.3</ecNumber>
    </recommendedName>
</protein>
<evidence type="ECO:0000256" key="6">
    <source>
        <dbReference type="ARBA" id="ARBA00022553"/>
    </source>
</evidence>
<dbReference type="PANTHER" id="PTHR44936:SF5">
    <property type="entry name" value="SENSOR HISTIDINE KINASE ENVZ"/>
    <property type="match status" value="1"/>
</dbReference>
<sequence>MDFGWLKRMMPRGLYGRAALILIVPVVTIQLVVSVTFIQRHFEGVTRQMTRSVASEVTFVAAMVNAASSLEEAQRRVGEVMGPLELGVTLPAPNAPRTNERIWIDFSGRVVIATFEQAVPNITGVHLLDEEKAVRIGLQTRYGPMEVRMTRLRVSASNPHQLLVLMVSTSILMTAVAYLFLRNQLRPIKRMSAAAEAFGKGQTVRFRPTGATEVRSAGRAFLEMRDRIERQIEQRTLMLSGVSHDLRTPLTRLKLGLSLVDDGSEEVEELQRDVRDMEVMLDSFLAFSRGDALEDPVPTDPAELLERVAADAERAGQKVTIGHVRGRVEPVPLRPMAVERALHNLIGNAVRYGTQAELSLDISDRVVCFTVEDDGPGIPEESRGAALRAFSRLDSSRNQDRGTGVGLGLAIAADIARSHGGRLKLGESSRFGGLRAEIELAR</sequence>
<dbReference type="PANTHER" id="PTHR44936">
    <property type="entry name" value="SENSOR PROTEIN CREC"/>
    <property type="match status" value="1"/>
</dbReference>
<dbReference type="Proteomes" id="UP000028826">
    <property type="component" value="Unassembled WGS sequence"/>
</dbReference>
<dbReference type="STRING" id="195105.CN97_03635"/>
<keyword evidence="12" id="KW-1133">Transmembrane helix</keyword>
<evidence type="ECO:0000256" key="7">
    <source>
        <dbReference type="ARBA" id="ARBA00022679"/>
    </source>
</evidence>
<dbReference type="EMBL" id="JGYG01000018">
    <property type="protein sequence ID" value="KFI26230.1"/>
    <property type="molecule type" value="Genomic_DNA"/>
</dbReference>
<dbReference type="CDD" id="cd00082">
    <property type="entry name" value="HisKA"/>
    <property type="match status" value="1"/>
</dbReference>
<evidence type="ECO:0000256" key="2">
    <source>
        <dbReference type="ARBA" id="ARBA00004429"/>
    </source>
</evidence>
<evidence type="ECO:0000313" key="15">
    <source>
        <dbReference type="EMBL" id="KFI26230.1"/>
    </source>
</evidence>
<dbReference type="Gene3D" id="1.10.287.130">
    <property type="match status" value="1"/>
</dbReference>
<dbReference type="InterPro" id="IPR005467">
    <property type="entry name" value="His_kinase_dom"/>
</dbReference>
<dbReference type="EC" id="2.7.13.3" evidence="3"/>
<dbReference type="InterPro" id="IPR003594">
    <property type="entry name" value="HATPase_dom"/>
</dbReference>
<evidence type="ECO:0000256" key="9">
    <source>
        <dbReference type="ARBA" id="ARBA00022741"/>
    </source>
</evidence>
<keyword evidence="10 15" id="KW-0418">Kinase</keyword>
<dbReference type="InterPro" id="IPR003661">
    <property type="entry name" value="HisK_dim/P_dom"/>
</dbReference>
<dbReference type="InterPro" id="IPR003660">
    <property type="entry name" value="HAMP_dom"/>
</dbReference>
<evidence type="ECO:0000256" key="3">
    <source>
        <dbReference type="ARBA" id="ARBA00012438"/>
    </source>
</evidence>
<evidence type="ECO:0000256" key="10">
    <source>
        <dbReference type="ARBA" id="ARBA00022777"/>
    </source>
</evidence>
<dbReference type="Pfam" id="PF00672">
    <property type="entry name" value="HAMP"/>
    <property type="match status" value="1"/>
</dbReference>
<dbReference type="GO" id="GO:0005524">
    <property type="term" value="F:ATP binding"/>
    <property type="evidence" value="ECO:0007669"/>
    <property type="project" value="UniProtKB-KW"/>
</dbReference>
<dbReference type="SMART" id="SM00304">
    <property type="entry name" value="HAMP"/>
    <property type="match status" value="1"/>
</dbReference>
<evidence type="ECO:0000256" key="14">
    <source>
        <dbReference type="ARBA" id="ARBA00023136"/>
    </source>
</evidence>
<dbReference type="InterPro" id="IPR050980">
    <property type="entry name" value="2C_sensor_his_kinase"/>
</dbReference>
<evidence type="ECO:0000256" key="12">
    <source>
        <dbReference type="ARBA" id="ARBA00022989"/>
    </source>
</evidence>
<dbReference type="OrthoDB" id="9804645at2"/>
<dbReference type="SMART" id="SM00387">
    <property type="entry name" value="HATPase_c"/>
    <property type="match status" value="1"/>
</dbReference>
<comment type="catalytic activity">
    <reaction evidence="1">
        <text>ATP + protein L-histidine = ADP + protein N-phospho-L-histidine.</text>
        <dbReference type="EC" id="2.7.13.3"/>
    </reaction>
</comment>
<keyword evidence="13" id="KW-0902">Two-component regulatory system</keyword>
<keyword evidence="6" id="KW-0597">Phosphoprotein</keyword>
<comment type="caution">
    <text evidence="15">The sequence shown here is derived from an EMBL/GenBank/DDBJ whole genome shotgun (WGS) entry which is preliminary data.</text>
</comment>
<dbReference type="InterPro" id="IPR036890">
    <property type="entry name" value="HATPase_C_sf"/>
</dbReference>
<dbReference type="SMART" id="SM00388">
    <property type="entry name" value="HisKA"/>
    <property type="match status" value="1"/>
</dbReference>
<dbReference type="GO" id="GO:0000155">
    <property type="term" value="F:phosphorelay sensor kinase activity"/>
    <property type="evidence" value="ECO:0007669"/>
    <property type="project" value="InterPro"/>
</dbReference>
<dbReference type="CDD" id="cd00075">
    <property type="entry name" value="HATPase"/>
    <property type="match status" value="1"/>
</dbReference>
<keyword evidence="4" id="KW-1003">Cell membrane</keyword>
<keyword evidence="9" id="KW-0547">Nucleotide-binding</keyword>
<keyword evidence="7" id="KW-0808">Transferase</keyword>
<dbReference type="Pfam" id="PF02518">
    <property type="entry name" value="HATPase_c"/>
    <property type="match status" value="1"/>
</dbReference>
<dbReference type="PROSITE" id="PS50109">
    <property type="entry name" value="HIS_KIN"/>
    <property type="match status" value="1"/>
</dbReference>
<keyword evidence="16" id="KW-1185">Reference proteome</keyword>
<dbReference type="Gene3D" id="6.10.340.10">
    <property type="match status" value="1"/>
</dbReference>
<gene>
    <name evidence="15" type="ORF">CN97_03635</name>
</gene>
<dbReference type="PRINTS" id="PR00344">
    <property type="entry name" value="BCTRLSENSOR"/>
</dbReference>
<keyword evidence="14" id="KW-0472">Membrane</keyword>
<dbReference type="GO" id="GO:0005886">
    <property type="term" value="C:plasma membrane"/>
    <property type="evidence" value="ECO:0007669"/>
    <property type="project" value="UniProtKB-SubCell"/>
</dbReference>
<dbReference type="SUPFAM" id="SSF55874">
    <property type="entry name" value="ATPase domain of HSP90 chaperone/DNA topoisomerase II/histidine kinase"/>
    <property type="match status" value="1"/>
</dbReference>
<evidence type="ECO:0000256" key="4">
    <source>
        <dbReference type="ARBA" id="ARBA00022475"/>
    </source>
</evidence>
<keyword evidence="11" id="KW-0067">ATP-binding</keyword>